<keyword evidence="3" id="KW-1185">Reference proteome</keyword>
<dbReference type="Proteomes" id="UP000243255">
    <property type="component" value="Unassembled WGS sequence"/>
</dbReference>
<dbReference type="CDD" id="cd00093">
    <property type="entry name" value="HTH_XRE"/>
    <property type="match status" value="1"/>
</dbReference>
<gene>
    <name evidence="2" type="ORF">SAMN04488530_1303</name>
</gene>
<evidence type="ECO:0000313" key="3">
    <source>
        <dbReference type="Proteomes" id="UP000243255"/>
    </source>
</evidence>
<dbReference type="SMART" id="SM00530">
    <property type="entry name" value="HTH_XRE"/>
    <property type="match status" value="1"/>
</dbReference>
<protein>
    <submittedName>
        <fullName evidence="2">Helix-turn-helix</fullName>
    </submittedName>
</protein>
<proteinExistence type="predicted"/>
<evidence type="ECO:0000313" key="2">
    <source>
        <dbReference type="EMBL" id="SHH25067.1"/>
    </source>
</evidence>
<evidence type="ECO:0000259" key="1">
    <source>
        <dbReference type="PROSITE" id="PS50943"/>
    </source>
</evidence>
<organism evidence="2 3">
    <name type="scientific">Asaccharospora irregularis DSM 2635</name>
    <dbReference type="NCBI Taxonomy" id="1121321"/>
    <lineage>
        <taxon>Bacteria</taxon>
        <taxon>Bacillati</taxon>
        <taxon>Bacillota</taxon>
        <taxon>Clostridia</taxon>
        <taxon>Peptostreptococcales</taxon>
        <taxon>Peptostreptococcaceae</taxon>
        <taxon>Asaccharospora</taxon>
    </lineage>
</organism>
<dbReference type="AlphaFoldDB" id="A0A1M5RFD5"/>
<dbReference type="InterPro" id="IPR010982">
    <property type="entry name" value="Lambda_DNA-bd_dom_sf"/>
</dbReference>
<dbReference type="GO" id="GO:0003677">
    <property type="term" value="F:DNA binding"/>
    <property type="evidence" value="ECO:0007669"/>
    <property type="project" value="InterPro"/>
</dbReference>
<dbReference type="STRING" id="1121321.SAMN04488530_1303"/>
<sequence>MSISSEIKDIRRKCLLNQTEFADAIGVSFSTVNRWENEKAIPNYQALKKIKDFCEKNDISFEVDSKVWEEK</sequence>
<dbReference type="Gene3D" id="1.10.260.40">
    <property type="entry name" value="lambda repressor-like DNA-binding domains"/>
    <property type="match status" value="1"/>
</dbReference>
<dbReference type="InterPro" id="IPR001387">
    <property type="entry name" value="Cro/C1-type_HTH"/>
</dbReference>
<dbReference type="SUPFAM" id="SSF47413">
    <property type="entry name" value="lambda repressor-like DNA-binding domains"/>
    <property type="match status" value="1"/>
</dbReference>
<dbReference type="RefSeq" id="WP_019189673.1">
    <property type="nucleotide sequence ID" value="NZ_BAABCH010000023.1"/>
</dbReference>
<dbReference type="PROSITE" id="PS50943">
    <property type="entry name" value="HTH_CROC1"/>
    <property type="match status" value="1"/>
</dbReference>
<name>A0A1M5RFD5_9FIRM</name>
<accession>A0A1M5RFD5</accession>
<reference evidence="3" key="1">
    <citation type="submission" date="2016-11" db="EMBL/GenBank/DDBJ databases">
        <authorList>
            <person name="Varghese N."/>
            <person name="Submissions S."/>
        </authorList>
    </citation>
    <scope>NUCLEOTIDE SEQUENCE [LARGE SCALE GENOMIC DNA]</scope>
    <source>
        <strain evidence="3">DSM 2635</strain>
    </source>
</reference>
<feature type="domain" description="HTH cro/C1-type" evidence="1">
    <location>
        <begin position="7"/>
        <end position="61"/>
    </location>
</feature>
<dbReference type="Pfam" id="PF01381">
    <property type="entry name" value="HTH_3"/>
    <property type="match status" value="1"/>
</dbReference>
<dbReference type="OrthoDB" id="9801008at2"/>
<dbReference type="EMBL" id="FQWX01000030">
    <property type="protein sequence ID" value="SHH25067.1"/>
    <property type="molecule type" value="Genomic_DNA"/>
</dbReference>
<dbReference type="GeneID" id="75137950"/>